<dbReference type="Pfam" id="PF00672">
    <property type="entry name" value="HAMP"/>
    <property type="match status" value="1"/>
</dbReference>
<dbReference type="SUPFAM" id="SSF158472">
    <property type="entry name" value="HAMP domain-like"/>
    <property type="match status" value="1"/>
</dbReference>
<evidence type="ECO:0000256" key="9">
    <source>
        <dbReference type="ARBA" id="ARBA00022777"/>
    </source>
</evidence>
<evidence type="ECO:0000256" key="15">
    <source>
        <dbReference type="SAM" id="Coils"/>
    </source>
</evidence>
<proteinExistence type="predicted"/>
<comment type="catalytic activity">
    <reaction evidence="1 14">
        <text>ATP + protein L-histidine = ADP + protein N-phospho-L-histidine.</text>
        <dbReference type="EC" id="2.7.13.3"/>
    </reaction>
</comment>
<dbReference type="CDD" id="cd16917">
    <property type="entry name" value="HATPase_UhpB-NarQ-NarX-like"/>
    <property type="match status" value="1"/>
</dbReference>
<evidence type="ECO:0000256" key="8">
    <source>
        <dbReference type="ARBA" id="ARBA00022741"/>
    </source>
</evidence>
<feature type="transmembrane region" description="Helical" evidence="16">
    <location>
        <begin position="164"/>
        <end position="184"/>
    </location>
</feature>
<dbReference type="KEGG" id="dce:O6P33_08880"/>
<organism evidence="18 19">
    <name type="scientific">Denitrificimonas caeni</name>
    <dbReference type="NCBI Taxonomy" id="521720"/>
    <lineage>
        <taxon>Bacteria</taxon>
        <taxon>Pseudomonadati</taxon>
        <taxon>Pseudomonadota</taxon>
        <taxon>Gammaproteobacteria</taxon>
        <taxon>Pseudomonadales</taxon>
        <taxon>Pseudomonadaceae</taxon>
        <taxon>Denitrificimonas</taxon>
    </lineage>
</organism>
<dbReference type="Gene3D" id="6.10.340.10">
    <property type="match status" value="1"/>
</dbReference>
<evidence type="ECO:0000256" key="10">
    <source>
        <dbReference type="ARBA" id="ARBA00022840"/>
    </source>
</evidence>
<dbReference type="InterPro" id="IPR003660">
    <property type="entry name" value="HAMP_dom"/>
</dbReference>
<comment type="subcellular location">
    <subcellularLocation>
        <location evidence="2">Cell inner membrane</location>
        <topology evidence="2">Multi-pass membrane protein</topology>
    </subcellularLocation>
</comment>
<keyword evidence="13 14" id="KW-0472">Membrane</keyword>
<dbReference type="Pfam" id="PF13675">
    <property type="entry name" value="PilJ"/>
    <property type="match status" value="1"/>
</dbReference>
<name>A0AAE9VLR5_9GAMM</name>
<dbReference type="PANTHER" id="PTHR24421">
    <property type="entry name" value="NITRATE/NITRITE SENSOR PROTEIN NARX-RELATED"/>
    <property type="match status" value="1"/>
</dbReference>
<dbReference type="InterPro" id="IPR036890">
    <property type="entry name" value="HATPase_C_sf"/>
</dbReference>
<evidence type="ECO:0000313" key="19">
    <source>
        <dbReference type="Proteomes" id="UP001212189"/>
    </source>
</evidence>
<keyword evidence="7 16" id="KW-0812">Transmembrane</keyword>
<dbReference type="PROSITE" id="PS50885">
    <property type="entry name" value="HAMP"/>
    <property type="match status" value="1"/>
</dbReference>
<reference evidence="18 19" key="1">
    <citation type="submission" date="2022-12" db="EMBL/GenBank/DDBJ databases">
        <title>Coexistence and Characterization of a Novel Tigecycline Resistance gene tet(X) variant and blaNDM-1 in a Pseudomonas caeni Isolate of Chicken Origin.</title>
        <authorList>
            <person name="Lu X."/>
            <person name="Zhang L."/>
            <person name="Li R."/>
            <person name="Wang Z."/>
        </authorList>
    </citation>
    <scope>NUCLEOTIDE SEQUENCE [LARGE SCALE GENOMIC DNA]</scope>
    <source>
        <strain evidence="18 19">CE14</strain>
    </source>
</reference>
<dbReference type="PIRSF" id="PIRSF003167">
    <property type="entry name" value="STHK_NarX/NarQ"/>
    <property type="match status" value="1"/>
</dbReference>
<dbReference type="CDD" id="cd06225">
    <property type="entry name" value="HAMP"/>
    <property type="match status" value="1"/>
</dbReference>
<dbReference type="Proteomes" id="UP001212189">
    <property type="component" value="Chromosome"/>
</dbReference>
<dbReference type="InterPro" id="IPR011712">
    <property type="entry name" value="Sig_transdc_His_kin_sub3_dim/P"/>
</dbReference>
<evidence type="ECO:0000256" key="16">
    <source>
        <dbReference type="SAM" id="Phobius"/>
    </source>
</evidence>
<feature type="transmembrane region" description="Helical" evidence="16">
    <location>
        <begin position="20"/>
        <end position="40"/>
    </location>
</feature>
<dbReference type="Gene3D" id="1.20.120.960">
    <property type="entry name" value="Histidine kinase NarX, sensor domain"/>
    <property type="match status" value="1"/>
</dbReference>
<keyword evidence="9 14" id="KW-0418">Kinase</keyword>
<evidence type="ECO:0000256" key="2">
    <source>
        <dbReference type="ARBA" id="ARBA00004429"/>
    </source>
</evidence>
<keyword evidence="5" id="KW-0597">Phosphoprotein</keyword>
<keyword evidence="10 14" id="KW-0067">ATP-binding</keyword>
<dbReference type="Pfam" id="PF02518">
    <property type="entry name" value="HATPase_c"/>
    <property type="match status" value="1"/>
</dbReference>
<evidence type="ECO:0000313" key="18">
    <source>
        <dbReference type="EMBL" id="WBE24486.1"/>
    </source>
</evidence>
<dbReference type="GO" id="GO:0005886">
    <property type="term" value="C:plasma membrane"/>
    <property type="evidence" value="ECO:0007669"/>
    <property type="project" value="UniProtKB-SubCell"/>
</dbReference>
<dbReference type="SMART" id="SM00304">
    <property type="entry name" value="HAMP"/>
    <property type="match status" value="1"/>
</dbReference>
<dbReference type="PANTHER" id="PTHR24421:SF10">
    <property type="entry name" value="NITRATE_NITRITE SENSOR PROTEIN NARQ"/>
    <property type="match status" value="1"/>
</dbReference>
<dbReference type="EC" id="2.7.13.3" evidence="14"/>
<keyword evidence="12 14" id="KW-0902">Two-component regulatory system</keyword>
<keyword evidence="3 14" id="KW-1003">Cell membrane</keyword>
<evidence type="ECO:0000256" key="5">
    <source>
        <dbReference type="ARBA" id="ARBA00022553"/>
    </source>
</evidence>
<dbReference type="Pfam" id="PF07730">
    <property type="entry name" value="HisKA_3"/>
    <property type="match status" value="1"/>
</dbReference>
<evidence type="ECO:0000256" key="6">
    <source>
        <dbReference type="ARBA" id="ARBA00022679"/>
    </source>
</evidence>
<feature type="coiled-coil region" evidence="15">
    <location>
        <begin position="226"/>
        <end position="257"/>
    </location>
</feature>
<dbReference type="EMBL" id="CP114976">
    <property type="protein sequence ID" value="WBE24486.1"/>
    <property type="molecule type" value="Genomic_DNA"/>
</dbReference>
<evidence type="ECO:0000256" key="7">
    <source>
        <dbReference type="ARBA" id="ARBA00022692"/>
    </source>
</evidence>
<gene>
    <name evidence="18" type="ORF">O6P33_08880</name>
</gene>
<accession>A0AAE9VLR5</accession>
<dbReference type="InterPro" id="IPR042295">
    <property type="entry name" value="NarX-like_N_sf"/>
</dbReference>
<dbReference type="Gene3D" id="1.20.5.1930">
    <property type="match status" value="1"/>
</dbReference>
<dbReference type="RefSeq" id="WP_269817430.1">
    <property type="nucleotide sequence ID" value="NZ_CP114976.1"/>
</dbReference>
<protein>
    <recommendedName>
        <fullName evidence="14">Sensor protein</fullName>
        <ecNumber evidence="14">2.7.13.3</ecNumber>
    </recommendedName>
</protein>
<dbReference type="GO" id="GO:0046983">
    <property type="term" value="F:protein dimerization activity"/>
    <property type="evidence" value="ECO:0007669"/>
    <property type="project" value="UniProtKB-UniRule"/>
</dbReference>
<evidence type="ECO:0000256" key="3">
    <source>
        <dbReference type="ARBA" id="ARBA00022475"/>
    </source>
</evidence>
<feature type="domain" description="HAMP" evidence="17">
    <location>
        <begin position="186"/>
        <end position="238"/>
    </location>
</feature>
<keyword evidence="8 14" id="KW-0547">Nucleotide-binding</keyword>
<keyword evidence="11 16" id="KW-1133">Transmembrane helix</keyword>
<dbReference type="AlphaFoldDB" id="A0AAE9VLR5"/>
<dbReference type="InterPro" id="IPR029095">
    <property type="entry name" value="NarX-like_N"/>
</dbReference>
<evidence type="ECO:0000256" key="4">
    <source>
        <dbReference type="ARBA" id="ARBA00022519"/>
    </source>
</evidence>
<dbReference type="GO" id="GO:0000155">
    <property type="term" value="F:phosphorelay sensor kinase activity"/>
    <property type="evidence" value="ECO:0007669"/>
    <property type="project" value="UniProtKB-UniRule"/>
</dbReference>
<dbReference type="GO" id="GO:0005524">
    <property type="term" value="F:ATP binding"/>
    <property type="evidence" value="ECO:0007669"/>
    <property type="project" value="UniProtKB-UniRule"/>
</dbReference>
<evidence type="ECO:0000259" key="17">
    <source>
        <dbReference type="PROSITE" id="PS50885"/>
    </source>
</evidence>
<dbReference type="SUPFAM" id="SSF55874">
    <property type="entry name" value="ATPase domain of HSP90 chaperone/DNA topoisomerase II/histidine kinase"/>
    <property type="match status" value="1"/>
</dbReference>
<evidence type="ECO:0000256" key="11">
    <source>
        <dbReference type="ARBA" id="ARBA00022989"/>
    </source>
</evidence>
<evidence type="ECO:0000256" key="14">
    <source>
        <dbReference type="PIRNR" id="PIRNR003167"/>
    </source>
</evidence>
<keyword evidence="4 14" id="KW-0997">Cell inner membrane</keyword>
<evidence type="ECO:0000256" key="1">
    <source>
        <dbReference type="ARBA" id="ARBA00000085"/>
    </source>
</evidence>
<keyword evidence="15" id="KW-0175">Coiled coil</keyword>
<evidence type="ECO:0000256" key="12">
    <source>
        <dbReference type="ARBA" id="ARBA00023012"/>
    </source>
</evidence>
<keyword evidence="6 14" id="KW-0808">Transferase</keyword>
<keyword evidence="19" id="KW-1185">Reference proteome</keyword>
<evidence type="ECO:0000256" key="13">
    <source>
        <dbReference type="ARBA" id="ARBA00023136"/>
    </source>
</evidence>
<dbReference type="CDD" id="cd19408">
    <property type="entry name" value="NarX_NarQ_sensor"/>
    <property type="match status" value="1"/>
</dbReference>
<dbReference type="SMART" id="SM00387">
    <property type="entry name" value="HATPase_c"/>
    <property type="match status" value="1"/>
</dbReference>
<dbReference type="InterPro" id="IPR050482">
    <property type="entry name" value="Sensor_HK_TwoCompSys"/>
</dbReference>
<sequence>MQTAQPPLMHLTQSLAVRTLLAFTLIIGVMLISMLGGMYLSESVRSDAEALNKAGSLRMQAYRLALLTGDPERQSLPIYVSEFETALTTPAIMAVVGDKAQGSLSIKYELVQRQWRQLMLPLLLQTPPDKTAFRKEVPVFVELLDNFVGDLQVESERKLSMIRALFITALFVTVLIGFIVILGVNNALLMPLQELVELAKSIGRGSFQGRAKVSARNELGVLAWTLNQMSAELSGLYDNLERKVDEKTAELQSSNRSLELLFNSARSLYKTSVDPLLIFADLMQPIEQTLGLGPVSLCLTHPTDNPKSEAHTALTALRGQTPAYCNLPNCAQCPLIINQGVIPSGAQVVSFVLENEHGHFGDLRIEVPLGMHMQGWQTQLIEALTELFSASLSLNQLGQNQARIALMEERAVIARELHDSLAQALSYQKIQVTRLRKQVAANFSKEDINLTLTDVQEGLNSAYRQLRELLVTFRIKLEEPGLYAAIDATVQEFSGHSGVDIQLDYALEHCPLTPNEEIHCMQIIREALSNVIKHAQAQLCKLTLHQDDDGYIHISINDDGIGINTEQSPTGHYGLSILTERAQSLLGKLNISRLQPGTRIHMRFLPQYKRNQL</sequence>
<dbReference type="InterPro" id="IPR016380">
    <property type="entry name" value="Sig_transdc_His_kin_NarX/NarQ"/>
</dbReference>
<dbReference type="InterPro" id="IPR003594">
    <property type="entry name" value="HATPase_dom"/>
</dbReference>
<dbReference type="Gene3D" id="3.30.565.10">
    <property type="entry name" value="Histidine kinase-like ATPase, C-terminal domain"/>
    <property type="match status" value="1"/>
</dbReference>